<name>A0A7C5HQD6_9CHLB</name>
<gene>
    <name evidence="2" type="ORF">ENL07_01260</name>
</gene>
<sequence>MIEFQWNSSYLKSHWLKATGVILVLLLRYLYTLLFLYGFAHKIMHGWIWSDILTQHFTERLGELRIAAETAAAGSFEASVAAFQASYLAHFAIPMVIPIGWIVTIGELIIGVALLLGVTTRINAAFGLFMLLNFAAGGYYNETIPPLIIMSVLFMVLPTGQWLGLDRSLHRKHPNSMLFK</sequence>
<evidence type="ECO:0000256" key="1">
    <source>
        <dbReference type="SAM" id="Phobius"/>
    </source>
</evidence>
<feature type="transmembrane region" description="Helical" evidence="1">
    <location>
        <begin position="21"/>
        <end position="40"/>
    </location>
</feature>
<organism evidence="2">
    <name type="scientific">Chlorobaculum parvum</name>
    <dbReference type="NCBI Taxonomy" id="274539"/>
    <lineage>
        <taxon>Bacteria</taxon>
        <taxon>Pseudomonadati</taxon>
        <taxon>Chlorobiota</taxon>
        <taxon>Chlorobiia</taxon>
        <taxon>Chlorobiales</taxon>
        <taxon>Chlorobiaceae</taxon>
        <taxon>Chlorobaculum</taxon>
    </lineage>
</organism>
<dbReference type="Proteomes" id="UP000886058">
    <property type="component" value="Unassembled WGS sequence"/>
</dbReference>
<reference evidence="2" key="1">
    <citation type="journal article" date="2020" name="mSystems">
        <title>Genome- and Community-Level Interaction Insights into Carbon Utilization and Element Cycling Functions of Hydrothermarchaeota in Hydrothermal Sediment.</title>
        <authorList>
            <person name="Zhou Z."/>
            <person name="Liu Y."/>
            <person name="Xu W."/>
            <person name="Pan J."/>
            <person name="Luo Z.H."/>
            <person name="Li M."/>
        </authorList>
    </citation>
    <scope>NUCLEOTIDE SEQUENCE [LARGE SCALE GENOMIC DNA]</scope>
    <source>
        <strain evidence="2">HyVt-633</strain>
    </source>
</reference>
<feature type="transmembrane region" description="Helical" evidence="1">
    <location>
        <begin position="91"/>
        <end position="115"/>
    </location>
</feature>
<keyword evidence="1" id="KW-0472">Membrane</keyword>
<comment type="caution">
    <text evidence="2">The sequence shown here is derived from an EMBL/GenBank/DDBJ whole genome shotgun (WGS) entry which is preliminary data.</text>
</comment>
<proteinExistence type="predicted"/>
<feature type="transmembrane region" description="Helical" evidence="1">
    <location>
        <begin position="146"/>
        <end position="165"/>
    </location>
</feature>
<keyword evidence="1" id="KW-1133">Transmembrane helix</keyword>
<protein>
    <submittedName>
        <fullName evidence="2">DoxX family membrane protein</fullName>
    </submittedName>
</protein>
<dbReference type="EMBL" id="DRSQ01000029">
    <property type="protein sequence ID" value="HHE31286.1"/>
    <property type="molecule type" value="Genomic_DNA"/>
</dbReference>
<feature type="transmembrane region" description="Helical" evidence="1">
    <location>
        <begin position="122"/>
        <end position="140"/>
    </location>
</feature>
<accession>A0A7C5HQD6</accession>
<keyword evidence="1" id="KW-0812">Transmembrane</keyword>
<dbReference type="AlphaFoldDB" id="A0A7C5HQD6"/>
<evidence type="ECO:0000313" key="2">
    <source>
        <dbReference type="EMBL" id="HHE31286.1"/>
    </source>
</evidence>